<dbReference type="Proteomes" id="UP001153148">
    <property type="component" value="Unassembled WGS sequence"/>
</dbReference>
<dbReference type="Pfam" id="PF12739">
    <property type="entry name" value="TRAPPC-Trs85"/>
    <property type="match status" value="1"/>
</dbReference>
<accession>A0ABN7PTI3</accession>
<reference evidence="1" key="1">
    <citation type="submission" date="2021-03" db="EMBL/GenBank/DDBJ databases">
        <authorList>
            <person name="Tran Van P."/>
        </authorList>
    </citation>
    <scope>NUCLEOTIDE SEQUENCE</scope>
</reference>
<keyword evidence="2" id="KW-1185">Reference proteome</keyword>
<feature type="non-terminal residue" evidence="1">
    <location>
        <position position="69"/>
    </location>
</feature>
<dbReference type="PANTHER" id="PTHR12975:SF6">
    <property type="entry name" value="TRAFFICKING PROTEIN PARTICLE COMPLEX SUBUNIT 8"/>
    <property type="match status" value="1"/>
</dbReference>
<name>A0ABN7PTI3_TIMPD</name>
<evidence type="ECO:0000313" key="2">
    <source>
        <dbReference type="Proteomes" id="UP001153148"/>
    </source>
</evidence>
<organism evidence="1 2">
    <name type="scientific">Timema podura</name>
    <name type="common">Walking stick</name>
    <dbReference type="NCBI Taxonomy" id="61482"/>
    <lineage>
        <taxon>Eukaryota</taxon>
        <taxon>Metazoa</taxon>
        <taxon>Ecdysozoa</taxon>
        <taxon>Arthropoda</taxon>
        <taxon>Hexapoda</taxon>
        <taxon>Insecta</taxon>
        <taxon>Pterygota</taxon>
        <taxon>Neoptera</taxon>
        <taxon>Polyneoptera</taxon>
        <taxon>Phasmatodea</taxon>
        <taxon>Timematodea</taxon>
        <taxon>Timematoidea</taxon>
        <taxon>Timematidae</taxon>
        <taxon>Timema</taxon>
    </lineage>
</organism>
<dbReference type="InterPro" id="IPR024420">
    <property type="entry name" value="TRAPP_III_complex_Trs85"/>
</dbReference>
<evidence type="ECO:0000313" key="1">
    <source>
        <dbReference type="EMBL" id="CAG2068746.1"/>
    </source>
</evidence>
<dbReference type="EMBL" id="CAJPIN010101039">
    <property type="protein sequence ID" value="CAG2068746.1"/>
    <property type="molecule type" value="Genomic_DNA"/>
</dbReference>
<sequence length="69" mass="7887">MFGHYSLAFQAYHTAKRDFNADQAWLYYAGALEMAALSAFMQGEVTRKAQEYMEESIVTYLSSCKLVTM</sequence>
<proteinExistence type="predicted"/>
<protein>
    <submittedName>
        <fullName evidence="1">Uncharacterized protein</fullName>
    </submittedName>
</protein>
<comment type="caution">
    <text evidence="1">The sequence shown here is derived from an EMBL/GenBank/DDBJ whole genome shotgun (WGS) entry which is preliminary data.</text>
</comment>
<gene>
    <name evidence="1" type="ORF">TPAB3V08_LOCUS15689</name>
</gene>
<dbReference type="PANTHER" id="PTHR12975">
    <property type="entry name" value="TRANSPORT PROTEIN TRAPP"/>
    <property type="match status" value="1"/>
</dbReference>